<comment type="caution">
    <text evidence="2">The sequence shown here is derived from an EMBL/GenBank/DDBJ whole genome shotgun (WGS) entry which is preliminary data.</text>
</comment>
<reference evidence="2 3" key="1">
    <citation type="submission" date="2018-06" db="EMBL/GenBank/DDBJ databases">
        <title>Genomic Encyclopedia of Archaeal and Bacterial Type Strains, Phase II (KMG-II): from individual species to whole genera.</title>
        <authorList>
            <person name="Goeker M."/>
        </authorList>
    </citation>
    <scope>NUCLEOTIDE SEQUENCE [LARGE SCALE GENOMIC DNA]</scope>
    <source>
        <strain evidence="2 3">DSM 24525</strain>
    </source>
</reference>
<feature type="region of interest" description="Disordered" evidence="1">
    <location>
        <begin position="234"/>
        <end position="253"/>
    </location>
</feature>
<keyword evidence="3" id="KW-1185">Reference proteome</keyword>
<organism evidence="2 3">
    <name type="scientific">Humitalea rosea</name>
    <dbReference type="NCBI Taxonomy" id="990373"/>
    <lineage>
        <taxon>Bacteria</taxon>
        <taxon>Pseudomonadati</taxon>
        <taxon>Pseudomonadota</taxon>
        <taxon>Alphaproteobacteria</taxon>
        <taxon>Acetobacterales</taxon>
        <taxon>Roseomonadaceae</taxon>
        <taxon>Humitalea</taxon>
    </lineage>
</organism>
<protein>
    <submittedName>
        <fullName evidence="2">Uncharacterized protein</fullName>
    </submittedName>
</protein>
<dbReference type="Proteomes" id="UP000249688">
    <property type="component" value="Unassembled WGS sequence"/>
</dbReference>
<accession>A0A2W7I4N5</accession>
<evidence type="ECO:0000313" key="2">
    <source>
        <dbReference type="EMBL" id="PZW40402.1"/>
    </source>
</evidence>
<dbReference type="AlphaFoldDB" id="A0A2W7I4N5"/>
<sequence>MAKPFPRKPFYGLAELCERWSLSEADIAAYALESELTLSIAVGGLRVETSEVEEDADGRPFSIPTGTRWIVGTMDIRSVDAWSVLLNGSQAIGRFCGLQGEVLDLPDQDDERGTILVDRQSLVVRRAEMERFQEAQGIGGAQSAIAAVAGANGREKSRGAPPKFDWEGCWCEIAKTIYDPGPPATQAEWLRMIQDWFADQLGPDNVPCDSSIKARLSRIWPTVKPNIGRPSALTAVHGAAPSRPAEKVRVARR</sequence>
<evidence type="ECO:0000313" key="3">
    <source>
        <dbReference type="Proteomes" id="UP000249688"/>
    </source>
</evidence>
<name>A0A2W7I4N5_9PROT</name>
<dbReference type="OrthoDB" id="8222794at2"/>
<dbReference type="EMBL" id="QKYU01000024">
    <property type="protein sequence ID" value="PZW40402.1"/>
    <property type="molecule type" value="Genomic_DNA"/>
</dbReference>
<evidence type="ECO:0000256" key="1">
    <source>
        <dbReference type="SAM" id="MobiDB-lite"/>
    </source>
</evidence>
<proteinExistence type="predicted"/>
<dbReference type="RefSeq" id="WP_111399756.1">
    <property type="nucleotide sequence ID" value="NZ_QKYU01000024.1"/>
</dbReference>
<feature type="compositionally biased region" description="Basic and acidic residues" evidence="1">
    <location>
        <begin position="244"/>
        <end position="253"/>
    </location>
</feature>
<gene>
    <name evidence="2" type="ORF">C8P66_12441</name>
</gene>